<reference evidence="1" key="2">
    <citation type="journal article" date="2015" name="Data Brief">
        <title>Shoot transcriptome of the giant reed, Arundo donax.</title>
        <authorList>
            <person name="Barrero R.A."/>
            <person name="Guerrero F.D."/>
            <person name="Moolhuijzen P."/>
            <person name="Goolsby J.A."/>
            <person name="Tidwell J."/>
            <person name="Bellgard S.E."/>
            <person name="Bellgard M.I."/>
        </authorList>
    </citation>
    <scope>NUCLEOTIDE SEQUENCE</scope>
    <source>
        <tissue evidence="1">Shoot tissue taken approximately 20 cm above the soil surface</tissue>
    </source>
</reference>
<proteinExistence type="predicted"/>
<reference evidence="1" key="1">
    <citation type="submission" date="2014-09" db="EMBL/GenBank/DDBJ databases">
        <authorList>
            <person name="Magalhaes I.L.F."/>
            <person name="Oliveira U."/>
            <person name="Santos F.R."/>
            <person name="Vidigal T.H.D.A."/>
            <person name="Brescovit A.D."/>
            <person name="Santos A.J."/>
        </authorList>
    </citation>
    <scope>NUCLEOTIDE SEQUENCE</scope>
    <source>
        <tissue evidence="1">Shoot tissue taken approximately 20 cm above the soil surface</tissue>
    </source>
</reference>
<dbReference type="AlphaFoldDB" id="A0A0A9A798"/>
<organism evidence="1">
    <name type="scientific">Arundo donax</name>
    <name type="common">Giant reed</name>
    <name type="synonym">Donax arundinaceus</name>
    <dbReference type="NCBI Taxonomy" id="35708"/>
    <lineage>
        <taxon>Eukaryota</taxon>
        <taxon>Viridiplantae</taxon>
        <taxon>Streptophyta</taxon>
        <taxon>Embryophyta</taxon>
        <taxon>Tracheophyta</taxon>
        <taxon>Spermatophyta</taxon>
        <taxon>Magnoliopsida</taxon>
        <taxon>Liliopsida</taxon>
        <taxon>Poales</taxon>
        <taxon>Poaceae</taxon>
        <taxon>PACMAD clade</taxon>
        <taxon>Arundinoideae</taxon>
        <taxon>Arundineae</taxon>
        <taxon>Arundo</taxon>
    </lineage>
</organism>
<name>A0A0A9A798_ARUDO</name>
<protein>
    <submittedName>
        <fullName evidence="1">Uncharacterized protein</fullName>
    </submittedName>
</protein>
<sequence>MPGICISFLYVNYAYKLLQCCIPCATISYLEVYRSSSAPTFMLGPDAALIILLSRTTTSTMNTPQTGR</sequence>
<dbReference type="EMBL" id="GBRH01253020">
    <property type="protein sequence ID" value="JAD44875.1"/>
    <property type="molecule type" value="Transcribed_RNA"/>
</dbReference>
<evidence type="ECO:0000313" key="1">
    <source>
        <dbReference type="EMBL" id="JAD44875.1"/>
    </source>
</evidence>
<accession>A0A0A9A798</accession>